<accession>A0A7J8I1T3</accession>
<gene>
    <name evidence="1" type="ORF">HJG59_010808</name>
</gene>
<protein>
    <submittedName>
        <fullName evidence="1">Uncharacterized protein</fullName>
    </submittedName>
</protein>
<reference evidence="1 2" key="1">
    <citation type="journal article" date="2020" name="Nature">
        <title>Six reference-quality genomes reveal evolution of bat adaptations.</title>
        <authorList>
            <person name="Jebb D."/>
            <person name="Huang Z."/>
            <person name="Pippel M."/>
            <person name="Hughes G.M."/>
            <person name="Lavrichenko K."/>
            <person name="Devanna P."/>
            <person name="Winkler S."/>
            <person name="Jermiin L.S."/>
            <person name="Skirmuntt E.C."/>
            <person name="Katzourakis A."/>
            <person name="Burkitt-Gray L."/>
            <person name="Ray D.A."/>
            <person name="Sullivan K.A.M."/>
            <person name="Roscito J.G."/>
            <person name="Kirilenko B.M."/>
            <person name="Davalos L.M."/>
            <person name="Corthals A.P."/>
            <person name="Power M.L."/>
            <person name="Jones G."/>
            <person name="Ransome R.D."/>
            <person name="Dechmann D.K.N."/>
            <person name="Locatelli A.G."/>
            <person name="Puechmaille S.J."/>
            <person name="Fedrigo O."/>
            <person name="Jarvis E.D."/>
            <person name="Hiller M."/>
            <person name="Vernes S.C."/>
            <person name="Myers E.W."/>
            <person name="Teeling E.C."/>
        </authorList>
    </citation>
    <scope>NUCLEOTIDE SEQUENCE [LARGE SCALE GENOMIC DNA]</scope>
    <source>
        <strain evidence="1">MMolMol1</strain>
        <tissue evidence="1">Muscle</tissue>
    </source>
</reference>
<dbReference type="Proteomes" id="UP000550707">
    <property type="component" value="Unassembled WGS sequence"/>
</dbReference>
<dbReference type="AlphaFoldDB" id="A0A7J8I1T3"/>
<evidence type="ECO:0000313" key="1">
    <source>
        <dbReference type="EMBL" id="KAF6477912.1"/>
    </source>
</evidence>
<name>A0A7J8I1T3_MOLMO</name>
<sequence>MHIGDFSPGPQAQDIVCCSDLCFSRKYFDYKSQDVTTSAQHFFPWAPSCCCAFAHHEPQPGIRSHSLCPSLKTLERDMLCELLLDTFRRHSALCSLYSPECCLYYLTLISFCPILSTALYLPISL</sequence>
<keyword evidence="2" id="KW-1185">Reference proteome</keyword>
<proteinExistence type="predicted"/>
<organism evidence="1 2">
    <name type="scientific">Molossus molossus</name>
    <name type="common">Pallas' mastiff bat</name>
    <name type="synonym">Vespertilio molossus</name>
    <dbReference type="NCBI Taxonomy" id="27622"/>
    <lineage>
        <taxon>Eukaryota</taxon>
        <taxon>Metazoa</taxon>
        <taxon>Chordata</taxon>
        <taxon>Craniata</taxon>
        <taxon>Vertebrata</taxon>
        <taxon>Euteleostomi</taxon>
        <taxon>Mammalia</taxon>
        <taxon>Eutheria</taxon>
        <taxon>Laurasiatheria</taxon>
        <taxon>Chiroptera</taxon>
        <taxon>Yangochiroptera</taxon>
        <taxon>Molossidae</taxon>
        <taxon>Molossus</taxon>
    </lineage>
</organism>
<comment type="caution">
    <text evidence="1">The sequence shown here is derived from an EMBL/GenBank/DDBJ whole genome shotgun (WGS) entry which is preliminary data.</text>
</comment>
<dbReference type="InParanoid" id="A0A7J8I1T3"/>
<dbReference type="EMBL" id="JACASF010000005">
    <property type="protein sequence ID" value="KAF6477912.1"/>
    <property type="molecule type" value="Genomic_DNA"/>
</dbReference>
<evidence type="ECO:0000313" key="2">
    <source>
        <dbReference type="Proteomes" id="UP000550707"/>
    </source>
</evidence>